<accession>A0ACB8TJE3</accession>
<proteinExistence type="predicted"/>
<reference evidence="1" key="2">
    <citation type="journal article" date="2022" name="New Phytol.">
        <title>Evolutionary transition to the ectomycorrhizal habit in the genomes of a hyperdiverse lineage of mushroom-forming fungi.</title>
        <authorList>
            <person name="Looney B."/>
            <person name="Miyauchi S."/>
            <person name="Morin E."/>
            <person name="Drula E."/>
            <person name="Courty P.E."/>
            <person name="Kohler A."/>
            <person name="Kuo A."/>
            <person name="LaButti K."/>
            <person name="Pangilinan J."/>
            <person name="Lipzen A."/>
            <person name="Riley R."/>
            <person name="Andreopoulos W."/>
            <person name="He G."/>
            <person name="Johnson J."/>
            <person name="Nolan M."/>
            <person name="Tritt A."/>
            <person name="Barry K.W."/>
            <person name="Grigoriev I.V."/>
            <person name="Nagy L.G."/>
            <person name="Hibbett D."/>
            <person name="Henrissat B."/>
            <person name="Matheny P.B."/>
            <person name="Labbe J."/>
            <person name="Martin F.M."/>
        </authorList>
    </citation>
    <scope>NUCLEOTIDE SEQUENCE</scope>
    <source>
        <strain evidence="1">HHB10654</strain>
    </source>
</reference>
<dbReference type="Proteomes" id="UP000814140">
    <property type="component" value="Unassembled WGS sequence"/>
</dbReference>
<sequence>MRIITYHQQPFPVPHAPPVLHGSMPPFAEPVPRSLGQQQPIYSGGSDQPAPGWSLGSQNTMDTDHLEAFAMSPSPSDISPAPLPSQNLSTVEPDCGESRVDPQPLRRSTRARVQAKGKSAMPTGMTLPKQKVDTEGFKVKNSKGKKPGSQKSGSQKSRTMEREKRALNPNVLFALEKRYPCCDGSEPENLPRHQFSVTHTNNLRQEYKDVVTVYVCPAFYYPTCEGSDECV</sequence>
<reference evidence="1" key="1">
    <citation type="submission" date="2021-03" db="EMBL/GenBank/DDBJ databases">
        <authorList>
            <consortium name="DOE Joint Genome Institute"/>
            <person name="Ahrendt S."/>
            <person name="Looney B.P."/>
            <person name="Miyauchi S."/>
            <person name="Morin E."/>
            <person name="Drula E."/>
            <person name="Courty P.E."/>
            <person name="Chicoki N."/>
            <person name="Fauchery L."/>
            <person name="Kohler A."/>
            <person name="Kuo A."/>
            <person name="Labutti K."/>
            <person name="Pangilinan J."/>
            <person name="Lipzen A."/>
            <person name="Riley R."/>
            <person name="Andreopoulos W."/>
            <person name="He G."/>
            <person name="Johnson J."/>
            <person name="Barry K.W."/>
            <person name="Grigoriev I.V."/>
            <person name="Nagy L."/>
            <person name="Hibbett D."/>
            <person name="Henrissat B."/>
            <person name="Matheny P.B."/>
            <person name="Labbe J."/>
            <person name="Martin F."/>
        </authorList>
    </citation>
    <scope>NUCLEOTIDE SEQUENCE</scope>
    <source>
        <strain evidence="1">HHB10654</strain>
    </source>
</reference>
<protein>
    <submittedName>
        <fullName evidence="1">Uncharacterized protein</fullName>
    </submittedName>
</protein>
<dbReference type="EMBL" id="MU277187">
    <property type="protein sequence ID" value="KAI0068500.1"/>
    <property type="molecule type" value="Genomic_DNA"/>
</dbReference>
<keyword evidence="2" id="KW-1185">Reference proteome</keyword>
<evidence type="ECO:0000313" key="2">
    <source>
        <dbReference type="Proteomes" id="UP000814140"/>
    </source>
</evidence>
<gene>
    <name evidence="1" type="ORF">BV25DRAFT_3285</name>
</gene>
<comment type="caution">
    <text evidence="1">The sequence shown here is derived from an EMBL/GenBank/DDBJ whole genome shotgun (WGS) entry which is preliminary data.</text>
</comment>
<organism evidence="1 2">
    <name type="scientific">Artomyces pyxidatus</name>
    <dbReference type="NCBI Taxonomy" id="48021"/>
    <lineage>
        <taxon>Eukaryota</taxon>
        <taxon>Fungi</taxon>
        <taxon>Dikarya</taxon>
        <taxon>Basidiomycota</taxon>
        <taxon>Agaricomycotina</taxon>
        <taxon>Agaricomycetes</taxon>
        <taxon>Russulales</taxon>
        <taxon>Auriscalpiaceae</taxon>
        <taxon>Artomyces</taxon>
    </lineage>
</organism>
<name>A0ACB8TJE3_9AGAM</name>
<evidence type="ECO:0000313" key="1">
    <source>
        <dbReference type="EMBL" id="KAI0068500.1"/>
    </source>
</evidence>